<reference evidence="1 2" key="1">
    <citation type="journal article" date="2020" name="J. Phycol.">
        <title>Comparative genome analysis reveals Cyanidiococcus gen. nov., a new extremophilic red algal genus sister to Cyanidioschyzon (Cyanidioschyzonaceae, Rhodophyta).</title>
        <authorList>
            <person name="Liu S.-L."/>
            <person name="Chiang Y.-R."/>
            <person name="Yoon H.S."/>
            <person name="Fu H.-Y."/>
        </authorList>
    </citation>
    <scope>NUCLEOTIDE SEQUENCE [LARGE SCALE GENOMIC DNA]</scope>
    <source>
        <strain evidence="1 2">THAL066</strain>
    </source>
</reference>
<protein>
    <submittedName>
        <fullName evidence="1">Uncharacterized protein</fullName>
    </submittedName>
</protein>
<keyword evidence="2" id="KW-1185">Reference proteome</keyword>
<evidence type="ECO:0000313" key="2">
    <source>
        <dbReference type="Proteomes" id="UP000530660"/>
    </source>
</evidence>
<organism evidence="1 2">
    <name type="scientific">Cyanidiococcus yangmingshanensis</name>
    <dbReference type="NCBI Taxonomy" id="2690220"/>
    <lineage>
        <taxon>Eukaryota</taxon>
        <taxon>Rhodophyta</taxon>
        <taxon>Bangiophyceae</taxon>
        <taxon>Cyanidiales</taxon>
        <taxon>Cyanidiaceae</taxon>
        <taxon>Cyanidiococcus</taxon>
    </lineage>
</organism>
<dbReference type="Proteomes" id="UP000530660">
    <property type="component" value="Unassembled WGS sequence"/>
</dbReference>
<name>A0A7J7IQT5_9RHOD</name>
<gene>
    <name evidence="1" type="ORF">F1559_004749</name>
</gene>
<dbReference type="EMBL" id="VWRR01000001">
    <property type="protein sequence ID" value="KAF6005368.1"/>
    <property type="molecule type" value="Genomic_DNA"/>
</dbReference>
<proteinExistence type="predicted"/>
<accession>A0A7J7IQT5</accession>
<sequence>MPSFGRRWSQGAQQTSPDLVGVASRAWVQLFGSAISNSPERSRAQAVLCSRVRRQTAMVVASDCGVLDRVAYKKQNASFETDGTALMVEDRDDDNDDHSAQQQQQQHLNPILATSRPVTWTPIGVQYRLEHPRSVRELMLCVPVLWCSLWSASPRTWIQYDQLQTLPSDWVTRIRHRLAKWSTDRETSATHSSSAADMMLAQTLDASVLAEASLSRTASRRLVRPSAQVPSVFLCNRNGGPNNLVASTITTCAWKHRLLSSRHARGWSRHSERYPWRGELNILVGVVPVPGLA</sequence>
<comment type="caution">
    <text evidence="1">The sequence shown here is derived from an EMBL/GenBank/DDBJ whole genome shotgun (WGS) entry which is preliminary data.</text>
</comment>
<evidence type="ECO:0000313" key="1">
    <source>
        <dbReference type="EMBL" id="KAF6005368.1"/>
    </source>
</evidence>
<dbReference type="AlphaFoldDB" id="A0A7J7IQT5"/>